<feature type="domain" description="Beta-lactamase-related" evidence="1">
    <location>
        <begin position="2"/>
        <end position="223"/>
    </location>
</feature>
<dbReference type="SUPFAM" id="SSF56601">
    <property type="entry name" value="beta-lactamase/transpeptidase-like"/>
    <property type="match status" value="1"/>
</dbReference>
<accession>W4LHU8</accession>
<dbReference type="Gene3D" id="3.40.710.10">
    <property type="entry name" value="DD-peptidase/beta-lactamase superfamily"/>
    <property type="match status" value="1"/>
</dbReference>
<sequence length="271" mass="29915">HGPITIRHLLSMTSGLRDVLEILRLRGTWHASPQREADMLALAYAMQDVNCPPGQRYLYNNTNFVLLAEIIRRITGLDADAFRREVTYNPLGMGATGARASDDQVLPNLATGYIASDTGYFVRGVNLLGIAGDVVTTCLDDMVKWVNALRAGVIGDVPMTEQMALRTAVSNGGDVFYGLGLAVRDYRGRRLYCHSGSQPGYKTHIAYMPELDFGFVMLSNREEIRPTVRCVEMMEVLYQAKFPRPHPAAAVSEQLETSGFTPDQLQQLAGT</sequence>
<name>W4LHU8_9BACT</name>
<evidence type="ECO:0000313" key="3">
    <source>
        <dbReference type="Proteomes" id="UP000019140"/>
    </source>
</evidence>
<reference evidence="2 3" key="1">
    <citation type="journal article" date="2014" name="Nature">
        <title>An environmental bacterial taxon with a large and distinct metabolic repertoire.</title>
        <authorList>
            <person name="Wilson M.C."/>
            <person name="Mori T."/>
            <person name="Ruckert C."/>
            <person name="Uria A.R."/>
            <person name="Helf M.J."/>
            <person name="Takada K."/>
            <person name="Gernert C."/>
            <person name="Steffens U.A."/>
            <person name="Heycke N."/>
            <person name="Schmitt S."/>
            <person name="Rinke C."/>
            <person name="Helfrich E.J."/>
            <person name="Brachmann A.O."/>
            <person name="Gurgui C."/>
            <person name="Wakimoto T."/>
            <person name="Kracht M."/>
            <person name="Crusemann M."/>
            <person name="Hentschel U."/>
            <person name="Abe I."/>
            <person name="Matsunaga S."/>
            <person name="Kalinowski J."/>
            <person name="Takeyama H."/>
            <person name="Piel J."/>
        </authorList>
    </citation>
    <scope>NUCLEOTIDE SEQUENCE [LARGE SCALE GENOMIC DNA]</scope>
    <source>
        <strain evidence="3">TSY2</strain>
    </source>
</reference>
<dbReference type="HOGENOM" id="CLU_1024872_0_0_7"/>
<dbReference type="PANTHER" id="PTHR46825">
    <property type="entry name" value="D-ALANYL-D-ALANINE-CARBOXYPEPTIDASE/ENDOPEPTIDASE AMPH"/>
    <property type="match status" value="1"/>
</dbReference>
<dbReference type="PANTHER" id="PTHR46825:SF9">
    <property type="entry name" value="BETA-LACTAMASE-RELATED DOMAIN-CONTAINING PROTEIN"/>
    <property type="match status" value="1"/>
</dbReference>
<dbReference type="EMBL" id="AZHX01002044">
    <property type="protein sequence ID" value="ETW97557.1"/>
    <property type="molecule type" value="Genomic_DNA"/>
</dbReference>
<organism evidence="2 3">
    <name type="scientific">Candidatus Entotheonella gemina</name>
    <dbReference type="NCBI Taxonomy" id="1429439"/>
    <lineage>
        <taxon>Bacteria</taxon>
        <taxon>Pseudomonadati</taxon>
        <taxon>Nitrospinota/Tectimicrobiota group</taxon>
        <taxon>Candidatus Tectimicrobiota</taxon>
        <taxon>Candidatus Entotheonellia</taxon>
        <taxon>Candidatus Entotheonellales</taxon>
        <taxon>Candidatus Entotheonellaceae</taxon>
        <taxon>Candidatus Entotheonella</taxon>
    </lineage>
</organism>
<dbReference type="AlphaFoldDB" id="W4LHU8"/>
<keyword evidence="3" id="KW-1185">Reference proteome</keyword>
<evidence type="ECO:0000259" key="1">
    <source>
        <dbReference type="Pfam" id="PF00144"/>
    </source>
</evidence>
<feature type="non-terminal residue" evidence="2">
    <location>
        <position position="1"/>
    </location>
</feature>
<dbReference type="InterPro" id="IPR012338">
    <property type="entry name" value="Beta-lactam/transpept-like"/>
</dbReference>
<comment type="caution">
    <text evidence="2">The sequence shown here is derived from an EMBL/GenBank/DDBJ whole genome shotgun (WGS) entry which is preliminary data.</text>
</comment>
<evidence type="ECO:0000313" key="2">
    <source>
        <dbReference type="EMBL" id="ETW97557.1"/>
    </source>
</evidence>
<dbReference type="Proteomes" id="UP000019140">
    <property type="component" value="Unassembled WGS sequence"/>
</dbReference>
<protein>
    <recommendedName>
        <fullName evidence="1">Beta-lactamase-related domain-containing protein</fullName>
    </recommendedName>
</protein>
<dbReference type="InterPro" id="IPR050491">
    <property type="entry name" value="AmpC-like"/>
</dbReference>
<proteinExistence type="predicted"/>
<dbReference type="Pfam" id="PF00144">
    <property type="entry name" value="Beta-lactamase"/>
    <property type="match status" value="1"/>
</dbReference>
<dbReference type="InterPro" id="IPR001466">
    <property type="entry name" value="Beta-lactam-related"/>
</dbReference>
<gene>
    <name evidence="2" type="ORF">ETSY2_44415</name>
</gene>